<keyword evidence="5" id="KW-1185">Reference proteome</keyword>
<proteinExistence type="inferred from homology"/>
<evidence type="ECO:0000313" key="5">
    <source>
        <dbReference type="Proteomes" id="UP000309676"/>
    </source>
</evidence>
<evidence type="ECO:0000256" key="1">
    <source>
        <dbReference type="ARBA" id="ARBA00007734"/>
    </source>
</evidence>
<dbReference type="Gene3D" id="1.10.530.10">
    <property type="match status" value="1"/>
</dbReference>
<dbReference type="GO" id="GO:0008933">
    <property type="term" value="F:peptidoglycan lytic transglycosylase activity"/>
    <property type="evidence" value="ECO:0007669"/>
    <property type="project" value="InterPro"/>
</dbReference>
<dbReference type="PANTHER" id="PTHR37423:SF2">
    <property type="entry name" value="MEMBRANE-BOUND LYTIC MUREIN TRANSGLYCOSYLASE C"/>
    <property type="match status" value="1"/>
</dbReference>
<dbReference type="AlphaFoldDB" id="A0A5R9GCG4"/>
<dbReference type="Proteomes" id="UP000309676">
    <property type="component" value="Unassembled WGS sequence"/>
</dbReference>
<feature type="domain" description="Transglycosylase SLT" evidence="3">
    <location>
        <begin position="127"/>
        <end position="222"/>
    </location>
</feature>
<organism evidence="4 5">
    <name type="scientific">Paenibacillus antri</name>
    <dbReference type="NCBI Taxonomy" id="2582848"/>
    <lineage>
        <taxon>Bacteria</taxon>
        <taxon>Bacillati</taxon>
        <taxon>Bacillota</taxon>
        <taxon>Bacilli</taxon>
        <taxon>Bacillales</taxon>
        <taxon>Paenibacillaceae</taxon>
        <taxon>Paenibacillus</taxon>
    </lineage>
</organism>
<dbReference type="PROSITE" id="PS00922">
    <property type="entry name" value="TRANSGLYCOSYLASE"/>
    <property type="match status" value="1"/>
</dbReference>
<sequence>MEQTGEIFYNEDNQSKNRSDNVPMSINSVDPKLITAWLKTQFLSTTEITSASLGGSEVGSGSSPNFAALLQLLTAQAGNGTLADEAYERSATFGLDGLVGAMPLKLAGLSGTTYEAAAPAPGDIDGIIQEASAKYGVDPALVRAVVRVESGFDPTAESHAGAKGLMQLMDATARSLGVSDSFDPVQNVNGGTRFLSYLLTKYNGNEGVALAAYNAGPGRVDRLGIRTDADLATAMNRLPKETQAYVGKVLGARG</sequence>
<reference evidence="4 5" key="1">
    <citation type="submission" date="2019-05" db="EMBL/GenBank/DDBJ databases">
        <authorList>
            <person name="Narsing Rao M.P."/>
            <person name="Li W.J."/>
        </authorList>
    </citation>
    <scope>NUCLEOTIDE SEQUENCE [LARGE SCALE GENOMIC DNA]</scope>
    <source>
        <strain evidence="4 5">SYSU_K30003</strain>
    </source>
</reference>
<evidence type="ECO:0000313" key="4">
    <source>
        <dbReference type="EMBL" id="TLS50363.1"/>
    </source>
</evidence>
<evidence type="ECO:0000256" key="2">
    <source>
        <dbReference type="SAM" id="MobiDB-lite"/>
    </source>
</evidence>
<accession>A0A5R9GCG4</accession>
<name>A0A5R9GCG4_9BACL</name>
<comment type="similarity">
    <text evidence="1">Belongs to the transglycosylase Slt family.</text>
</comment>
<dbReference type="InterPro" id="IPR008258">
    <property type="entry name" value="Transglycosylase_SLT_dom_1"/>
</dbReference>
<dbReference type="InterPro" id="IPR000189">
    <property type="entry name" value="Transglyc_AS"/>
</dbReference>
<dbReference type="GO" id="GO:0016020">
    <property type="term" value="C:membrane"/>
    <property type="evidence" value="ECO:0007669"/>
    <property type="project" value="InterPro"/>
</dbReference>
<comment type="caution">
    <text evidence="4">The sequence shown here is derived from an EMBL/GenBank/DDBJ whole genome shotgun (WGS) entry which is preliminary data.</text>
</comment>
<dbReference type="CDD" id="cd16896">
    <property type="entry name" value="LT_Slt70-like"/>
    <property type="match status" value="1"/>
</dbReference>
<protein>
    <submittedName>
        <fullName evidence="4">Lytic transglycosylase domain-containing protein</fullName>
    </submittedName>
</protein>
<feature type="region of interest" description="Disordered" evidence="2">
    <location>
        <begin position="1"/>
        <end position="24"/>
    </location>
</feature>
<dbReference type="InterPro" id="IPR023346">
    <property type="entry name" value="Lysozyme-like_dom_sf"/>
</dbReference>
<gene>
    <name evidence="4" type="ORF">FE782_20260</name>
</gene>
<dbReference type="PANTHER" id="PTHR37423">
    <property type="entry name" value="SOLUBLE LYTIC MUREIN TRANSGLYCOSYLASE-RELATED"/>
    <property type="match status" value="1"/>
</dbReference>
<dbReference type="EMBL" id="VCIW01000015">
    <property type="protein sequence ID" value="TLS50363.1"/>
    <property type="molecule type" value="Genomic_DNA"/>
</dbReference>
<dbReference type="Pfam" id="PF01464">
    <property type="entry name" value="SLT"/>
    <property type="match status" value="1"/>
</dbReference>
<evidence type="ECO:0000259" key="3">
    <source>
        <dbReference type="Pfam" id="PF01464"/>
    </source>
</evidence>
<dbReference type="GO" id="GO:0000270">
    <property type="term" value="P:peptidoglycan metabolic process"/>
    <property type="evidence" value="ECO:0007669"/>
    <property type="project" value="InterPro"/>
</dbReference>
<dbReference type="SUPFAM" id="SSF53955">
    <property type="entry name" value="Lysozyme-like"/>
    <property type="match status" value="1"/>
</dbReference>